<evidence type="ECO:0000313" key="2">
    <source>
        <dbReference type="EMBL" id="QXM24547.1"/>
    </source>
</evidence>
<keyword evidence="3" id="KW-1185">Reference proteome</keyword>
<accession>A0A975YJK5</accession>
<keyword evidence="1" id="KW-1133">Transmembrane helix</keyword>
<evidence type="ECO:0000256" key="1">
    <source>
        <dbReference type="SAM" id="Phobius"/>
    </source>
</evidence>
<keyword evidence="1" id="KW-0472">Membrane</keyword>
<organism evidence="2 3">
    <name type="scientific">Elioraea tepida</name>
    <dbReference type="NCBI Taxonomy" id="2843330"/>
    <lineage>
        <taxon>Bacteria</taxon>
        <taxon>Pseudomonadati</taxon>
        <taxon>Pseudomonadota</taxon>
        <taxon>Alphaproteobacteria</taxon>
        <taxon>Acetobacterales</taxon>
        <taxon>Elioraeaceae</taxon>
        <taxon>Elioraea</taxon>
    </lineage>
</organism>
<keyword evidence="1" id="KW-0812">Transmembrane</keyword>
<reference evidence="2" key="1">
    <citation type="submission" date="2021-06" db="EMBL/GenBank/DDBJ databases">
        <title>Elioraea tepida, sp. nov., a moderately thermophilic aerobic anoxygenic phototrophic bacterium isolated from an alkaline siliceous hot spring mat community in Yellowstone National Park, WY, USA.</title>
        <authorList>
            <person name="Saini M.K."/>
            <person name="Yoshida S."/>
            <person name="Sebastian A."/>
            <person name="Hirose S."/>
            <person name="Hara E."/>
            <person name="Tamaki H."/>
            <person name="Soulier N.T."/>
            <person name="Albert I."/>
            <person name="Hanada S."/>
            <person name="Bryant D.A."/>
            <person name="Tank M."/>
        </authorList>
    </citation>
    <scope>NUCLEOTIDE SEQUENCE</scope>
    <source>
        <strain evidence="2">MS-P2</strain>
    </source>
</reference>
<protein>
    <submittedName>
        <fullName evidence="2">DUF3429 domain-containing protein</fullName>
    </submittedName>
</protein>
<feature type="transmembrane region" description="Helical" evidence="1">
    <location>
        <begin position="138"/>
        <end position="156"/>
    </location>
</feature>
<evidence type="ECO:0000313" key="3">
    <source>
        <dbReference type="Proteomes" id="UP000694001"/>
    </source>
</evidence>
<dbReference type="PANTHER" id="PTHR15887:SF1">
    <property type="entry name" value="TRANSMEMBRANE PROTEIN 69"/>
    <property type="match status" value="1"/>
</dbReference>
<name>A0A975YJK5_9PROT</name>
<dbReference type="PANTHER" id="PTHR15887">
    <property type="entry name" value="TRANSMEMBRANE PROTEIN 69"/>
    <property type="match status" value="1"/>
</dbReference>
<dbReference type="EMBL" id="CP076448">
    <property type="protein sequence ID" value="QXM24547.1"/>
    <property type="molecule type" value="Genomic_DNA"/>
</dbReference>
<dbReference type="Proteomes" id="UP000694001">
    <property type="component" value="Chromosome"/>
</dbReference>
<proteinExistence type="predicted"/>
<feature type="transmembrane region" description="Helical" evidence="1">
    <location>
        <begin position="91"/>
        <end position="117"/>
    </location>
</feature>
<dbReference type="Pfam" id="PF11911">
    <property type="entry name" value="DUF3429"/>
    <property type="match status" value="1"/>
</dbReference>
<feature type="transmembrane region" description="Helical" evidence="1">
    <location>
        <begin position="50"/>
        <end position="71"/>
    </location>
</feature>
<dbReference type="RefSeq" id="WP_218285604.1">
    <property type="nucleotide sequence ID" value="NZ_CP076448.1"/>
</dbReference>
<dbReference type="KEGG" id="elio:KO353_15115"/>
<sequence length="157" mass="16279">MSAEPRPEVPGDRLPSPALWLGLAGLIPFIACTALVLGGGPFAGLAEDALAAYGAVILAFLGAVHWGLALAEAEDDATARTRLTLGVLPALAGWAALLSPNWIGFGILVLGFAATWMAEETAARAGRLGSRYLWLRRGLTLGVVVMLSAAWVTLLFG</sequence>
<dbReference type="AlphaFoldDB" id="A0A975YJK5"/>
<gene>
    <name evidence="2" type="ORF">KO353_15115</name>
</gene>
<dbReference type="InterPro" id="IPR021836">
    <property type="entry name" value="DUF3429"/>
</dbReference>
<feature type="transmembrane region" description="Helical" evidence="1">
    <location>
        <begin position="20"/>
        <end position="38"/>
    </location>
</feature>